<dbReference type="CDD" id="cd00009">
    <property type="entry name" value="AAA"/>
    <property type="match status" value="1"/>
</dbReference>
<evidence type="ECO:0000259" key="7">
    <source>
        <dbReference type="SMART" id="SM01074"/>
    </source>
</evidence>
<dbReference type="InterPro" id="IPR014277">
    <property type="entry name" value="Orc1/Cdc6_arc"/>
</dbReference>
<dbReference type="PANTHER" id="PTHR10763:SF22">
    <property type="entry name" value="ORC1-TYPE DNA REPLICATION PROTEIN"/>
    <property type="match status" value="1"/>
</dbReference>
<dbReference type="Proteomes" id="UP000199607">
    <property type="component" value="Unassembled WGS sequence"/>
</dbReference>
<feature type="binding site" evidence="5">
    <location>
        <position position="242"/>
    </location>
    <ligand>
        <name>ATP</name>
        <dbReference type="ChEBI" id="CHEBI:30616"/>
    </ligand>
</feature>
<evidence type="ECO:0000313" key="8">
    <source>
        <dbReference type="EMBL" id="SFL45448.1"/>
    </source>
</evidence>
<name>A0A1I4HT85_9EURY</name>
<dbReference type="Pfam" id="PF22703">
    <property type="entry name" value="Cdc6_lid"/>
    <property type="match status" value="1"/>
</dbReference>
<evidence type="ECO:0000259" key="6">
    <source>
        <dbReference type="SMART" id="SM00382"/>
    </source>
</evidence>
<dbReference type="NCBIfam" id="TIGR02928">
    <property type="entry name" value="orc1/cdc6 family replication initiation protein"/>
    <property type="match status" value="1"/>
</dbReference>
<keyword evidence="3 5" id="KW-0547">Nucleotide-binding</keyword>
<dbReference type="AlphaFoldDB" id="A0A1I4HT85"/>
<evidence type="ECO:0000256" key="3">
    <source>
        <dbReference type="ARBA" id="ARBA00022741"/>
    </source>
</evidence>
<accession>A0A1I4HT85</accession>
<feature type="binding site" evidence="5">
    <location>
        <begin position="81"/>
        <end position="85"/>
    </location>
    <ligand>
        <name>ATP</name>
        <dbReference type="ChEBI" id="CHEBI:30616"/>
    </ligand>
</feature>
<gene>
    <name evidence="8" type="ORF">SAMN04487950_3827</name>
</gene>
<keyword evidence="9" id="KW-1185">Reference proteome</keyword>
<feature type="domain" description="Cdc6 C-terminal" evidence="7">
    <location>
        <begin position="324"/>
        <end position="411"/>
    </location>
</feature>
<dbReference type="STRING" id="553466.SAMN04487950_3827"/>
<evidence type="ECO:0000256" key="4">
    <source>
        <dbReference type="ARBA" id="ARBA00022840"/>
    </source>
</evidence>
<dbReference type="SUPFAM" id="SSF52540">
    <property type="entry name" value="P-loop containing nucleoside triphosphate hydrolases"/>
    <property type="match status" value="1"/>
</dbReference>
<evidence type="ECO:0000313" key="9">
    <source>
        <dbReference type="Proteomes" id="UP000199607"/>
    </source>
</evidence>
<dbReference type="GO" id="GO:0051301">
    <property type="term" value="P:cell division"/>
    <property type="evidence" value="ECO:0007669"/>
    <property type="project" value="UniProtKB-KW"/>
</dbReference>
<keyword evidence="8" id="KW-0132">Cell division</keyword>
<reference evidence="9" key="1">
    <citation type="submission" date="2016-10" db="EMBL/GenBank/DDBJ databases">
        <authorList>
            <person name="Varghese N."/>
            <person name="Submissions S."/>
        </authorList>
    </citation>
    <scope>NUCLEOTIDE SEQUENCE [LARGE SCALE GENOMIC DNA]</scope>
    <source>
        <strain evidence="9">CGMCC 1.7738</strain>
    </source>
</reference>
<dbReference type="InterPro" id="IPR036390">
    <property type="entry name" value="WH_DNA-bd_sf"/>
</dbReference>
<keyword evidence="4 5" id="KW-0067">ATP-binding</keyword>
<evidence type="ECO:0000256" key="1">
    <source>
        <dbReference type="ARBA" id="ARBA00006184"/>
    </source>
</evidence>
<dbReference type="CDD" id="cd08768">
    <property type="entry name" value="Cdc6_C"/>
    <property type="match status" value="1"/>
</dbReference>
<dbReference type="SMART" id="SM01074">
    <property type="entry name" value="Cdc6_C"/>
    <property type="match status" value="1"/>
</dbReference>
<dbReference type="Gene3D" id="1.10.10.10">
    <property type="entry name" value="Winged helix-like DNA-binding domain superfamily/Winged helix DNA-binding domain"/>
    <property type="match status" value="1"/>
</dbReference>
<feature type="domain" description="AAA+ ATPase" evidence="6">
    <location>
        <begin position="69"/>
        <end position="231"/>
    </location>
</feature>
<comment type="function">
    <text evidence="5">Involved in regulation of DNA replication.</text>
</comment>
<proteinExistence type="inferred from homology"/>
<dbReference type="GO" id="GO:0005524">
    <property type="term" value="F:ATP binding"/>
    <property type="evidence" value="ECO:0007669"/>
    <property type="project" value="UniProtKB-UniRule"/>
</dbReference>
<dbReference type="InterPro" id="IPR003593">
    <property type="entry name" value="AAA+_ATPase"/>
</dbReference>
<dbReference type="InterPro" id="IPR050311">
    <property type="entry name" value="ORC1/CDC6"/>
</dbReference>
<dbReference type="InterPro" id="IPR049945">
    <property type="entry name" value="AAA_22"/>
</dbReference>
<organism evidence="8 9">
    <name type="scientific">Halogranum rubrum</name>
    <dbReference type="NCBI Taxonomy" id="553466"/>
    <lineage>
        <taxon>Archaea</taxon>
        <taxon>Methanobacteriati</taxon>
        <taxon>Methanobacteriota</taxon>
        <taxon>Stenosarchaea group</taxon>
        <taxon>Halobacteria</taxon>
        <taxon>Halobacteriales</taxon>
        <taxon>Haloferacaceae</taxon>
    </lineage>
</organism>
<keyword evidence="8" id="KW-0131">Cell cycle</keyword>
<dbReference type="Gene3D" id="3.40.50.300">
    <property type="entry name" value="P-loop containing nucleotide triphosphate hydrolases"/>
    <property type="match status" value="1"/>
</dbReference>
<feature type="binding site" evidence="5">
    <location>
        <position position="230"/>
    </location>
    <ligand>
        <name>ATP</name>
        <dbReference type="ChEBI" id="CHEBI:30616"/>
    </ligand>
</feature>
<dbReference type="PANTHER" id="PTHR10763">
    <property type="entry name" value="CELL DIVISION CONTROL PROTEIN 6-RELATED"/>
    <property type="match status" value="1"/>
</dbReference>
<dbReference type="Pfam" id="PF13401">
    <property type="entry name" value="AAA_22"/>
    <property type="match status" value="1"/>
</dbReference>
<dbReference type="HAMAP" id="MF_01407">
    <property type="entry name" value="ORC1_type_DNA_replic_protein"/>
    <property type="match status" value="1"/>
</dbReference>
<dbReference type="Gene3D" id="1.10.8.60">
    <property type="match status" value="1"/>
</dbReference>
<sequence>MRTLILSHESTIHKRMSDSIDYFGGNDAIFRNKDLLQVKYLPDEDRIIGRNEQLNDLGSSLRPALKGQTPNHVLIYGKTGTGKSLCSKFMARQLKTRAAADDVRVGTAYVDCFQDSTETQAVKSIAIQLNDDAGGELRIPAAGLSTGDYYRKLWTVVDDYYDVVIVILDEIDKLDGDNVLMQLSRAVESGKLTSSTLGVIGISNKIQYKDTLNERVKSSLSEREFVFPPYDANQLRAILESRQDAFRDGALSDAVPPRVAALAAREHGDARKAIDILRFAGEIAEDAGDSVVREAHVNKAHEREEQNRVADLISKSTPHSRFVLIALANIVQQRGDDEAWVPTNDIYDVYRTVCKGDGAEPLKKRRIRDILSELEFLSIIDQDLRGKGQGQGNYMVNRLSEVKPTIVIKACADAD</sequence>
<dbReference type="InterPro" id="IPR027417">
    <property type="entry name" value="P-loop_NTPase"/>
</dbReference>
<dbReference type="InterPro" id="IPR055237">
    <property type="entry name" value="Cdc6_lid"/>
</dbReference>
<dbReference type="EMBL" id="FOTC01000006">
    <property type="protein sequence ID" value="SFL45448.1"/>
    <property type="molecule type" value="Genomic_DNA"/>
</dbReference>
<dbReference type="InterPro" id="IPR015163">
    <property type="entry name" value="Cdc6_C"/>
</dbReference>
<evidence type="ECO:0000256" key="5">
    <source>
        <dbReference type="HAMAP-Rule" id="MF_01407"/>
    </source>
</evidence>
<comment type="similarity">
    <text evidence="1 5">Belongs to the CDC6/cdc18 family.</text>
</comment>
<evidence type="ECO:0000256" key="2">
    <source>
        <dbReference type="ARBA" id="ARBA00022705"/>
    </source>
</evidence>
<dbReference type="SMART" id="SM00382">
    <property type="entry name" value="AAA"/>
    <property type="match status" value="1"/>
</dbReference>
<dbReference type="InterPro" id="IPR036388">
    <property type="entry name" value="WH-like_DNA-bd_sf"/>
</dbReference>
<dbReference type="Pfam" id="PF09079">
    <property type="entry name" value="WHD_Cdc6"/>
    <property type="match status" value="1"/>
</dbReference>
<dbReference type="SUPFAM" id="SSF46785">
    <property type="entry name" value="Winged helix' DNA-binding domain"/>
    <property type="match status" value="1"/>
</dbReference>
<dbReference type="GO" id="GO:0016887">
    <property type="term" value="F:ATP hydrolysis activity"/>
    <property type="evidence" value="ECO:0007669"/>
    <property type="project" value="InterPro"/>
</dbReference>
<keyword evidence="2 5" id="KW-0235">DNA replication</keyword>
<dbReference type="FunFam" id="1.10.8.60:FF:000073">
    <property type="entry name" value="ORC1-type DNA replication protein"/>
    <property type="match status" value="1"/>
</dbReference>
<dbReference type="GO" id="GO:0006260">
    <property type="term" value="P:DNA replication"/>
    <property type="evidence" value="ECO:0007669"/>
    <property type="project" value="UniProtKB-UniRule"/>
</dbReference>
<protein>
    <recommendedName>
        <fullName evidence="5">ORC1-type DNA replication protein</fullName>
    </recommendedName>
</protein>